<feature type="transmembrane region" description="Helical" evidence="2">
    <location>
        <begin position="67"/>
        <end position="87"/>
    </location>
</feature>
<organism evidence="3 4">
    <name type="scientific">Psilocybe cf. subviscida</name>
    <dbReference type="NCBI Taxonomy" id="2480587"/>
    <lineage>
        <taxon>Eukaryota</taxon>
        <taxon>Fungi</taxon>
        <taxon>Dikarya</taxon>
        <taxon>Basidiomycota</taxon>
        <taxon>Agaricomycotina</taxon>
        <taxon>Agaricomycetes</taxon>
        <taxon>Agaricomycetidae</taxon>
        <taxon>Agaricales</taxon>
        <taxon>Agaricineae</taxon>
        <taxon>Strophariaceae</taxon>
        <taxon>Psilocybe</taxon>
    </lineage>
</organism>
<feature type="transmembrane region" description="Helical" evidence="2">
    <location>
        <begin position="20"/>
        <end position="47"/>
    </location>
</feature>
<dbReference type="AlphaFoldDB" id="A0A8H5BAE6"/>
<sequence length="286" mass="31048">MHSLPIEGEKMPLLLFSICLYGRSTILATALFALHCIQIAGSFILSHYVSGLLNFNPICNGRDVPRIVLSALFPVVMISIGGCRYILRFERDRDTRAKLMEAARSTEGKGEQFVGEGQLQGSVLPTQTGYRHSYPPPRQAETHLPRSSLEAFSMRTSESPAGGHSIDMVASNYPYLHGAESYILNRNRSSATTFTNSSIGTNHSPQGSSDCRSRHTASTPLSHAQGSEGRAGSGSVLRAENADSADGEDQNDEAEETQSESNIELGSLQSSSSLNSEELRRFYNGT</sequence>
<keyword evidence="4" id="KW-1185">Reference proteome</keyword>
<comment type="caution">
    <text evidence="3">The sequence shown here is derived from an EMBL/GenBank/DDBJ whole genome shotgun (WGS) entry which is preliminary data.</text>
</comment>
<feature type="compositionally biased region" description="Basic and acidic residues" evidence="1">
    <location>
        <begin position="277"/>
        <end position="286"/>
    </location>
</feature>
<keyword evidence="2" id="KW-1133">Transmembrane helix</keyword>
<reference evidence="3 4" key="1">
    <citation type="journal article" date="2020" name="ISME J.">
        <title>Uncovering the hidden diversity of litter-decomposition mechanisms in mushroom-forming fungi.</title>
        <authorList>
            <person name="Floudas D."/>
            <person name="Bentzer J."/>
            <person name="Ahren D."/>
            <person name="Johansson T."/>
            <person name="Persson P."/>
            <person name="Tunlid A."/>
        </authorList>
    </citation>
    <scope>NUCLEOTIDE SEQUENCE [LARGE SCALE GENOMIC DNA]</scope>
    <source>
        <strain evidence="3 4">CBS 101986</strain>
    </source>
</reference>
<evidence type="ECO:0000313" key="4">
    <source>
        <dbReference type="Proteomes" id="UP000567179"/>
    </source>
</evidence>
<feature type="region of interest" description="Disordered" evidence="1">
    <location>
        <begin position="194"/>
        <end position="286"/>
    </location>
</feature>
<name>A0A8H5BAE6_9AGAR</name>
<feature type="compositionally biased region" description="Low complexity" evidence="1">
    <location>
        <begin position="261"/>
        <end position="276"/>
    </location>
</feature>
<evidence type="ECO:0000313" key="3">
    <source>
        <dbReference type="EMBL" id="KAF5319629.1"/>
    </source>
</evidence>
<evidence type="ECO:0000256" key="1">
    <source>
        <dbReference type="SAM" id="MobiDB-lite"/>
    </source>
</evidence>
<dbReference type="EMBL" id="JAACJJ010000029">
    <property type="protein sequence ID" value="KAF5319629.1"/>
    <property type="molecule type" value="Genomic_DNA"/>
</dbReference>
<protein>
    <submittedName>
        <fullName evidence="3">Uncharacterized protein</fullName>
    </submittedName>
</protein>
<accession>A0A8H5BAE6</accession>
<keyword evidence="2" id="KW-0472">Membrane</keyword>
<dbReference type="Proteomes" id="UP000567179">
    <property type="component" value="Unassembled WGS sequence"/>
</dbReference>
<proteinExistence type="predicted"/>
<keyword evidence="2" id="KW-0812">Transmembrane</keyword>
<evidence type="ECO:0000256" key="2">
    <source>
        <dbReference type="SAM" id="Phobius"/>
    </source>
</evidence>
<gene>
    <name evidence="3" type="ORF">D9619_008480</name>
</gene>
<feature type="compositionally biased region" description="Acidic residues" evidence="1">
    <location>
        <begin position="243"/>
        <end position="258"/>
    </location>
</feature>
<feature type="compositionally biased region" description="Polar residues" evidence="1">
    <location>
        <begin position="194"/>
        <end position="225"/>
    </location>
</feature>